<gene>
    <name evidence="2" type="ORF">D4764_16G0009450</name>
</gene>
<evidence type="ECO:0000313" key="3">
    <source>
        <dbReference type="Proteomes" id="UP000324091"/>
    </source>
</evidence>
<dbReference type="EMBL" id="RHFK02000008">
    <property type="protein sequence ID" value="TWW72448.1"/>
    <property type="molecule type" value="Genomic_DNA"/>
</dbReference>
<evidence type="ECO:0000256" key="1">
    <source>
        <dbReference type="SAM" id="MobiDB-lite"/>
    </source>
</evidence>
<feature type="region of interest" description="Disordered" evidence="1">
    <location>
        <begin position="80"/>
        <end position="104"/>
    </location>
</feature>
<feature type="compositionally biased region" description="Low complexity" evidence="1">
    <location>
        <begin position="166"/>
        <end position="182"/>
    </location>
</feature>
<proteinExistence type="predicted"/>
<protein>
    <submittedName>
        <fullName evidence="2">Uncharacterized protein</fullName>
    </submittedName>
</protein>
<comment type="caution">
    <text evidence="2">The sequence shown here is derived from an EMBL/GenBank/DDBJ whole genome shotgun (WGS) entry which is preliminary data.</text>
</comment>
<dbReference type="AlphaFoldDB" id="A0A5C6P035"/>
<name>A0A5C6P035_9TELE</name>
<feature type="region of interest" description="Disordered" evidence="1">
    <location>
        <begin position="340"/>
        <end position="394"/>
    </location>
</feature>
<feature type="compositionally biased region" description="Low complexity" evidence="1">
    <location>
        <begin position="340"/>
        <end position="351"/>
    </location>
</feature>
<feature type="region of interest" description="Disordered" evidence="1">
    <location>
        <begin position="127"/>
        <end position="182"/>
    </location>
</feature>
<keyword evidence="3" id="KW-1185">Reference proteome</keyword>
<reference evidence="2 3" key="1">
    <citation type="submission" date="2019-04" db="EMBL/GenBank/DDBJ databases">
        <title>Chromosome genome assembly for Takifugu flavidus.</title>
        <authorList>
            <person name="Xiao S."/>
        </authorList>
    </citation>
    <scope>NUCLEOTIDE SEQUENCE [LARGE SCALE GENOMIC DNA]</scope>
    <source>
        <strain evidence="2">HTHZ2018</strain>
        <tissue evidence="2">Muscle</tissue>
    </source>
</reference>
<accession>A0A5C6P035</accession>
<sequence length="394" mass="41715">MRDSFLFPAAVASPPVHADSAHQPCVFLSPPESKNISEDSAAACQTAESEEDELQAVAKHFGKDLEELTLEALLKLDQKTEEEGEEALEEDGVPRRKAPSLASILGPMPSAATLGLSSSIGDCLGEEKENVQRKRSRNYHSAMNHEPDRWTGPLHGAAGRGRWTGPRDGAADGPLDGPPSGDGTFLGLSSTFSAALIARTLVCGAAHDWGNCSDHQRPVQMFPSGPLLSSLLVSVFSYAADGPWTRPLWWAGSEGRQEDEDSRSQLVLGGFTPAKAARGGGVGNIALPAYVRDCVRSCRRGDLSQQSAVIVDDGSLLARGGTGDRNRLLLTGDDRRRLAASARGARAAGPLPRRHAPSLASHAPLPRLLAPSRRTPSPSLFHSPLVPSPSAALM</sequence>
<evidence type="ECO:0000313" key="2">
    <source>
        <dbReference type="EMBL" id="TWW72448.1"/>
    </source>
</evidence>
<organism evidence="2 3">
    <name type="scientific">Takifugu flavidus</name>
    <name type="common">sansaifugu</name>
    <dbReference type="NCBI Taxonomy" id="433684"/>
    <lineage>
        <taxon>Eukaryota</taxon>
        <taxon>Metazoa</taxon>
        <taxon>Chordata</taxon>
        <taxon>Craniata</taxon>
        <taxon>Vertebrata</taxon>
        <taxon>Euteleostomi</taxon>
        <taxon>Actinopterygii</taxon>
        <taxon>Neopterygii</taxon>
        <taxon>Teleostei</taxon>
        <taxon>Neoteleostei</taxon>
        <taxon>Acanthomorphata</taxon>
        <taxon>Eupercaria</taxon>
        <taxon>Tetraodontiformes</taxon>
        <taxon>Tetradontoidea</taxon>
        <taxon>Tetraodontidae</taxon>
        <taxon>Takifugu</taxon>
    </lineage>
</organism>
<dbReference type="Proteomes" id="UP000324091">
    <property type="component" value="Chromosome 16"/>
</dbReference>
<feature type="compositionally biased region" description="Acidic residues" evidence="1">
    <location>
        <begin position="82"/>
        <end position="91"/>
    </location>
</feature>